<feature type="chain" id="PRO_5032859641" description="Auxin-responsive protein" evidence="2">
    <location>
        <begin position="16"/>
        <end position="86"/>
    </location>
</feature>
<keyword evidence="1" id="KW-0927">Auxin signaling pathway</keyword>
<keyword evidence="2" id="KW-0732">Signal</keyword>
<keyword evidence="1" id="KW-0678">Repressor</keyword>
<organism evidence="4">
    <name type="scientific">Brassica napus</name>
    <name type="common">Rape</name>
    <dbReference type="NCBI Taxonomy" id="3708"/>
    <lineage>
        <taxon>Eukaryota</taxon>
        <taxon>Viridiplantae</taxon>
        <taxon>Streptophyta</taxon>
        <taxon>Embryophyta</taxon>
        <taxon>Tracheophyta</taxon>
        <taxon>Spermatophyta</taxon>
        <taxon>Magnoliopsida</taxon>
        <taxon>eudicotyledons</taxon>
        <taxon>Gunneridae</taxon>
        <taxon>Pentapetalae</taxon>
        <taxon>rosids</taxon>
        <taxon>malvids</taxon>
        <taxon>Brassicales</taxon>
        <taxon>Brassicaceae</taxon>
        <taxon>Brassiceae</taxon>
        <taxon>Brassica</taxon>
    </lineage>
</organism>
<evidence type="ECO:0000313" key="4">
    <source>
        <dbReference type="EMBL" id="CAF1700648.1"/>
    </source>
</evidence>
<dbReference type="AlphaFoldDB" id="A0A816I9L3"/>
<accession>A0A816I9L3</accession>
<dbReference type="GO" id="GO:0009734">
    <property type="term" value="P:auxin-activated signaling pathway"/>
    <property type="evidence" value="ECO:0007669"/>
    <property type="project" value="UniProtKB-UniRule"/>
</dbReference>
<comment type="similarity">
    <text evidence="1">Belongs to the Aux/IAA family.</text>
</comment>
<proteinExistence type="inferred from homology"/>
<reference evidence="4" key="1">
    <citation type="submission" date="2021-01" db="EMBL/GenBank/DDBJ databases">
        <authorList>
            <consortium name="Genoscope - CEA"/>
            <person name="William W."/>
        </authorList>
    </citation>
    <scope>NUCLEOTIDE SEQUENCE</scope>
</reference>
<dbReference type="EMBL" id="HG994367">
    <property type="protein sequence ID" value="CAF1700648.1"/>
    <property type="molecule type" value="Genomic_DNA"/>
</dbReference>
<evidence type="ECO:0000256" key="2">
    <source>
        <dbReference type="SAM" id="SignalP"/>
    </source>
</evidence>
<dbReference type="GO" id="GO:0005634">
    <property type="term" value="C:nucleus"/>
    <property type="evidence" value="ECO:0007669"/>
    <property type="project" value="UniProtKB-SubCell"/>
</dbReference>
<feature type="signal peptide" evidence="2">
    <location>
        <begin position="1"/>
        <end position="15"/>
    </location>
</feature>
<evidence type="ECO:0000259" key="3">
    <source>
        <dbReference type="Pfam" id="PF02309"/>
    </source>
</evidence>
<dbReference type="InterPro" id="IPR033389">
    <property type="entry name" value="AUX/IAA_dom"/>
</dbReference>
<name>A0A816I9L3_BRANA</name>
<sequence>MIWKTMMRLWRTTWMLVGDVPWRMFIGSVKRHWSHLHSCVEVKEWSIGVTCLSCTPLYSHIIMSRTGADLALPPRIVCCFVLPLLM</sequence>
<comment type="function">
    <text evidence="1">Aux/IAA proteins are short-lived transcriptional factors that function as repressors of early auxin response genes at low auxin concentrations.</text>
</comment>
<keyword evidence="1" id="KW-0804">Transcription</keyword>
<protein>
    <recommendedName>
        <fullName evidence="1">Auxin-responsive protein</fullName>
    </recommendedName>
</protein>
<feature type="domain" description="AUX/IAA" evidence="3">
    <location>
        <begin position="13"/>
        <end position="31"/>
    </location>
</feature>
<comment type="subunit">
    <text evidence="1">Homodimers and heterodimers.</text>
</comment>
<evidence type="ECO:0000256" key="1">
    <source>
        <dbReference type="RuleBase" id="RU004549"/>
    </source>
</evidence>
<gene>
    <name evidence="4" type="ORF">DARMORV10_C03P25790.1</name>
</gene>
<keyword evidence="1" id="KW-0539">Nucleus</keyword>
<dbReference type="Proteomes" id="UP001295469">
    <property type="component" value="Chromosome C03"/>
</dbReference>
<dbReference type="Gene3D" id="3.10.20.90">
    <property type="entry name" value="Phosphatidylinositol 3-kinase Catalytic Subunit, Chain A, domain 1"/>
    <property type="match status" value="1"/>
</dbReference>
<comment type="subcellular location">
    <subcellularLocation>
        <location evidence="1">Nucleus</location>
    </subcellularLocation>
</comment>
<keyword evidence="1" id="KW-0805">Transcription regulation</keyword>
<dbReference type="Pfam" id="PF02309">
    <property type="entry name" value="AUX_IAA"/>
    <property type="match status" value="1"/>
</dbReference>